<dbReference type="SUPFAM" id="SSF52317">
    <property type="entry name" value="Class I glutamine amidotransferase-like"/>
    <property type="match status" value="1"/>
</dbReference>
<reference evidence="4 6" key="2">
    <citation type="submission" date="2016-10" db="EMBL/GenBank/DDBJ databases">
        <authorList>
            <person name="Varghese N."/>
            <person name="Submissions S."/>
        </authorList>
    </citation>
    <scope>NUCLEOTIDE SEQUENCE [LARGE SCALE GENOMIC DNA]</scope>
    <source>
        <strain evidence="4 6">DSM 6083</strain>
    </source>
</reference>
<evidence type="ECO:0000259" key="2">
    <source>
        <dbReference type="Pfam" id="PF01965"/>
    </source>
</evidence>
<dbReference type="NCBIfam" id="TIGR01382">
    <property type="entry name" value="PfpI"/>
    <property type="match status" value="1"/>
</dbReference>
<dbReference type="PANTHER" id="PTHR42733">
    <property type="entry name" value="DJ-1 PROTEIN"/>
    <property type="match status" value="1"/>
</dbReference>
<evidence type="ECO:0000313" key="4">
    <source>
        <dbReference type="EMBL" id="SDM58039.1"/>
    </source>
</evidence>
<dbReference type="EMBL" id="FNHO01000006">
    <property type="protein sequence ID" value="SDM58039.1"/>
    <property type="molecule type" value="Genomic_DNA"/>
</dbReference>
<dbReference type="CDD" id="cd03134">
    <property type="entry name" value="GATase1_PfpI_like"/>
    <property type="match status" value="1"/>
</dbReference>
<dbReference type="InterPro" id="IPR002818">
    <property type="entry name" value="DJ-1/PfpI"/>
</dbReference>
<keyword evidence="4" id="KW-0645">Protease</keyword>
<dbReference type="Pfam" id="PF01965">
    <property type="entry name" value="DJ-1_PfpI"/>
    <property type="match status" value="1"/>
</dbReference>
<dbReference type="GO" id="GO:0006508">
    <property type="term" value="P:proteolysis"/>
    <property type="evidence" value="ECO:0007669"/>
    <property type="project" value="UniProtKB-KW"/>
</dbReference>
<keyword evidence="3" id="KW-0808">Transferase</keyword>
<dbReference type="GO" id="GO:0016740">
    <property type="term" value="F:transferase activity"/>
    <property type="evidence" value="ECO:0007669"/>
    <property type="project" value="UniProtKB-KW"/>
</dbReference>
<dbReference type="RefSeq" id="WP_041108466.1">
    <property type="nucleotide sequence ID" value="NZ_CP007511.1"/>
</dbReference>
<gene>
    <name evidence="3" type="ORF">CL52_19250</name>
    <name evidence="4" type="ORF">SAMN05660875_10668</name>
</gene>
<feature type="domain" description="DJ-1/PfpI" evidence="2">
    <location>
        <begin position="7"/>
        <end position="174"/>
    </location>
</feature>
<sequence>MARLQGKRVAILVTDGFEQVEMTGPKEALEQAGASAEILSAKSGTVRGWNHTTPADEFKVDHSFDRVRAEDYDALVLPGGVVNSDNIRMDEMAQALVRDAARASKPIAVICHGGWLLISADLVRGKRMTSWPSLADDLRNAGADWVDQQVVVDGHLISSRKPDDIPAFSKALVEALGG</sequence>
<dbReference type="PROSITE" id="PS51276">
    <property type="entry name" value="PEPTIDASE_C56_PFPI"/>
    <property type="match status" value="1"/>
</dbReference>
<accession>A0A8D3Y4B8</accession>
<evidence type="ECO:0000313" key="3">
    <source>
        <dbReference type="EMBL" id="AJE17079.1"/>
    </source>
</evidence>
<evidence type="ECO:0000313" key="6">
    <source>
        <dbReference type="Proteomes" id="UP000182276"/>
    </source>
</evidence>
<name>A0A8D3Y4B8_9GAMM</name>
<proteinExistence type="inferred from homology"/>
<dbReference type="GO" id="GO:0008233">
    <property type="term" value="F:peptidase activity"/>
    <property type="evidence" value="ECO:0007669"/>
    <property type="project" value="UniProtKB-KW"/>
</dbReference>
<dbReference type="AlphaFoldDB" id="A0A8D3Y4B8"/>
<organism evidence="3 5">
    <name type="scientific">Stutzerimonas balearica DSM 6083</name>
    <dbReference type="NCBI Taxonomy" id="1123016"/>
    <lineage>
        <taxon>Bacteria</taxon>
        <taxon>Pseudomonadati</taxon>
        <taxon>Pseudomonadota</taxon>
        <taxon>Gammaproteobacteria</taxon>
        <taxon>Pseudomonadales</taxon>
        <taxon>Pseudomonadaceae</taxon>
        <taxon>Stutzerimonas</taxon>
    </lineage>
</organism>
<dbReference type="KEGG" id="pbm:CL52_19250"/>
<comment type="similarity">
    <text evidence="1">Belongs to the peptidase C56 family.</text>
</comment>
<keyword evidence="6" id="KW-1185">Reference proteome</keyword>
<dbReference type="InterPro" id="IPR029062">
    <property type="entry name" value="Class_I_gatase-like"/>
</dbReference>
<dbReference type="PANTHER" id="PTHR42733:SF12">
    <property type="entry name" value="PROTEINASE"/>
    <property type="match status" value="1"/>
</dbReference>
<dbReference type="Gene3D" id="3.40.50.880">
    <property type="match status" value="1"/>
</dbReference>
<keyword evidence="4" id="KW-0378">Hydrolase</keyword>
<reference evidence="3 5" key="3">
    <citation type="journal article" name="Genome Announc.">
        <title>Complete Genome Sequence of Pseudomonas balearica DSM 6083T.</title>
        <authorList>
            <person name="Bennasar-Figueras A."/>
            <person name="Salva-Serra F."/>
            <person name="Jaen-Luchoro D."/>
            <person name="Segui C."/>
            <person name="Aliaga F."/>
            <person name="Busquets A."/>
            <person name="Gomila M."/>
            <person name="Moore E.R."/>
            <person name="Lalucat J."/>
        </authorList>
    </citation>
    <scope>NUCLEOTIDE SEQUENCE [LARGE SCALE GENOMIC DNA]</scope>
    <source>
        <strain evidence="5">DSM 6083</strain>
        <strain evidence="3">DSM6083</strain>
    </source>
</reference>
<dbReference type="InterPro" id="IPR006286">
    <property type="entry name" value="C56_PfpI-like"/>
</dbReference>
<dbReference type="Proteomes" id="UP000182276">
    <property type="component" value="Unassembled WGS sequence"/>
</dbReference>
<evidence type="ECO:0000313" key="5">
    <source>
        <dbReference type="Proteomes" id="UP000031271"/>
    </source>
</evidence>
<protein>
    <submittedName>
        <fullName evidence="3">Glutamine amidotransferase</fullName>
    </submittedName>
    <submittedName>
        <fullName evidence="4">Protease I</fullName>
    </submittedName>
</protein>
<evidence type="ECO:0000256" key="1">
    <source>
        <dbReference type="ARBA" id="ARBA00008542"/>
    </source>
</evidence>
<dbReference type="Proteomes" id="UP000031271">
    <property type="component" value="Chromosome"/>
</dbReference>
<reference evidence="5" key="1">
    <citation type="submission" date="2014-03" db="EMBL/GenBank/DDBJ databases">
        <title>Complete genome of Pseudomonas balearica DSM 6083T, a sewage water isolate from an enrichment with 2-methylnaphthalene.</title>
        <authorList>
            <person name="Salva-Serra F."/>
            <person name="Jaen-Luchoro D."/>
            <person name="Busquets A."/>
            <person name="Pena A."/>
            <person name="Gomila M."/>
            <person name="Bosch R."/>
            <person name="Nogales B."/>
            <person name="Garcia-Valdes E."/>
            <person name="Lalucat J."/>
            <person name="Bennasar A."/>
        </authorList>
    </citation>
    <scope>NUCLEOTIDE SEQUENCE [LARGE SCALE GENOMIC DNA]</scope>
    <source>
        <strain evidence="5">DSM 6083</strain>
    </source>
</reference>
<keyword evidence="3" id="KW-0315">Glutamine amidotransferase</keyword>
<dbReference type="GeneID" id="77262021"/>
<dbReference type="EMBL" id="CP007511">
    <property type="protein sequence ID" value="AJE17079.1"/>
    <property type="molecule type" value="Genomic_DNA"/>
</dbReference>